<accession>A0A391NNS8</accession>
<name>A0A391NNS8_9EUKA</name>
<reference evidence="2 3" key="1">
    <citation type="journal article" date="2018" name="PLoS ONE">
        <title>The draft genome of Kipferlia bialata reveals reductive genome evolution in fornicate parasites.</title>
        <authorList>
            <person name="Tanifuji G."/>
            <person name="Takabayashi S."/>
            <person name="Kume K."/>
            <person name="Takagi M."/>
            <person name="Nakayama T."/>
            <person name="Kamikawa R."/>
            <person name="Inagaki Y."/>
            <person name="Hashimoto T."/>
        </authorList>
    </citation>
    <scope>NUCLEOTIDE SEQUENCE [LARGE SCALE GENOMIC DNA]</scope>
    <source>
        <strain evidence="2">NY0173</strain>
    </source>
</reference>
<dbReference type="EMBL" id="BDIP01002786">
    <property type="protein sequence ID" value="GCA63245.1"/>
    <property type="molecule type" value="Genomic_DNA"/>
</dbReference>
<comment type="caution">
    <text evidence="2">The sequence shown here is derived from an EMBL/GenBank/DDBJ whole genome shotgun (WGS) entry which is preliminary data.</text>
</comment>
<evidence type="ECO:0000313" key="3">
    <source>
        <dbReference type="Proteomes" id="UP000265618"/>
    </source>
</evidence>
<sequence>MMSRSPSPAPVAAPVVVPPSAPSTPSRPSRPPPPRPSRPPPRVPGVDATRTSILPETGLVRELRALRGHMEEQRERERLIEEEDVLAHFGNEEEERERERDLETQKALDIWDTLSEVSQSE</sequence>
<proteinExistence type="predicted"/>
<gene>
    <name evidence="2" type="ORF">KIPB_008753</name>
</gene>
<dbReference type="AlphaFoldDB" id="A0A391NNS8"/>
<feature type="non-terminal residue" evidence="2">
    <location>
        <position position="121"/>
    </location>
</feature>
<evidence type="ECO:0000256" key="1">
    <source>
        <dbReference type="SAM" id="MobiDB-lite"/>
    </source>
</evidence>
<feature type="compositionally biased region" description="Pro residues" evidence="1">
    <location>
        <begin position="28"/>
        <end position="43"/>
    </location>
</feature>
<protein>
    <submittedName>
        <fullName evidence="2">Uncharacterized protein</fullName>
    </submittedName>
</protein>
<organism evidence="2 3">
    <name type="scientific">Kipferlia bialata</name>
    <dbReference type="NCBI Taxonomy" id="797122"/>
    <lineage>
        <taxon>Eukaryota</taxon>
        <taxon>Metamonada</taxon>
        <taxon>Carpediemonas-like organisms</taxon>
        <taxon>Kipferlia</taxon>
    </lineage>
</organism>
<evidence type="ECO:0000313" key="2">
    <source>
        <dbReference type="EMBL" id="GCA63245.1"/>
    </source>
</evidence>
<dbReference type="Proteomes" id="UP000265618">
    <property type="component" value="Unassembled WGS sequence"/>
</dbReference>
<feature type="region of interest" description="Disordered" evidence="1">
    <location>
        <begin position="1"/>
        <end position="57"/>
    </location>
</feature>
<feature type="compositionally biased region" description="Pro residues" evidence="1">
    <location>
        <begin position="7"/>
        <end position="22"/>
    </location>
</feature>
<keyword evidence="3" id="KW-1185">Reference proteome</keyword>